<dbReference type="InterPro" id="IPR034164">
    <property type="entry name" value="Pepsin-like_dom"/>
</dbReference>
<dbReference type="PRINTS" id="PR00792">
    <property type="entry name" value="PEPSIN"/>
</dbReference>
<dbReference type="CDD" id="cd05471">
    <property type="entry name" value="pepsin_like"/>
    <property type="match status" value="1"/>
</dbReference>
<accession>A0ABP9Z987</accession>
<feature type="domain" description="Peptidase A1" evidence="3">
    <location>
        <begin position="48"/>
        <end position="399"/>
    </location>
</feature>
<proteinExistence type="inferred from homology"/>
<evidence type="ECO:0000256" key="2">
    <source>
        <dbReference type="SAM" id="MobiDB-lite"/>
    </source>
</evidence>
<feature type="region of interest" description="Disordered" evidence="2">
    <location>
        <begin position="674"/>
        <end position="720"/>
    </location>
</feature>
<dbReference type="Gene3D" id="2.40.70.10">
    <property type="entry name" value="Acid Proteases"/>
    <property type="match status" value="2"/>
</dbReference>
<dbReference type="SUPFAM" id="SSF50630">
    <property type="entry name" value="Acid proteases"/>
    <property type="match status" value="1"/>
</dbReference>
<comment type="similarity">
    <text evidence="1">Belongs to the peptidase A1 family.</text>
</comment>
<evidence type="ECO:0000313" key="4">
    <source>
        <dbReference type="EMBL" id="GAA5815637.1"/>
    </source>
</evidence>
<dbReference type="Pfam" id="PF00026">
    <property type="entry name" value="Asp"/>
    <property type="match status" value="1"/>
</dbReference>
<gene>
    <name evidence="4" type="ORF">MFLAVUS_009150</name>
</gene>
<dbReference type="InterPro" id="IPR001461">
    <property type="entry name" value="Aspartic_peptidase_A1"/>
</dbReference>
<dbReference type="PROSITE" id="PS51767">
    <property type="entry name" value="PEPTIDASE_A1"/>
    <property type="match status" value="1"/>
</dbReference>
<evidence type="ECO:0000313" key="5">
    <source>
        <dbReference type="Proteomes" id="UP001473302"/>
    </source>
</evidence>
<dbReference type="PANTHER" id="PTHR47966">
    <property type="entry name" value="BETA-SITE APP-CLEAVING ENZYME, ISOFORM A-RELATED"/>
    <property type="match status" value="1"/>
</dbReference>
<evidence type="ECO:0000259" key="3">
    <source>
        <dbReference type="PROSITE" id="PS51767"/>
    </source>
</evidence>
<feature type="region of interest" description="Disordered" evidence="2">
    <location>
        <begin position="582"/>
        <end position="605"/>
    </location>
</feature>
<organism evidence="4 5">
    <name type="scientific">Mucor flavus</name>
    <dbReference type="NCBI Taxonomy" id="439312"/>
    <lineage>
        <taxon>Eukaryota</taxon>
        <taxon>Fungi</taxon>
        <taxon>Fungi incertae sedis</taxon>
        <taxon>Mucoromycota</taxon>
        <taxon>Mucoromycotina</taxon>
        <taxon>Mucoromycetes</taxon>
        <taxon>Mucorales</taxon>
        <taxon>Mucorineae</taxon>
        <taxon>Mucoraceae</taxon>
        <taxon>Mucor</taxon>
    </lineage>
</organism>
<dbReference type="PANTHER" id="PTHR47966:SF51">
    <property type="entry name" value="BETA-SITE APP-CLEAVING ENZYME, ISOFORM A-RELATED"/>
    <property type="match status" value="1"/>
</dbReference>
<dbReference type="InterPro" id="IPR021109">
    <property type="entry name" value="Peptidase_aspartic_dom_sf"/>
</dbReference>
<dbReference type="EMBL" id="BAABUK010000027">
    <property type="protein sequence ID" value="GAA5815637.1"/>
    <property type="molecule type" value="Genomic_DNA"/>
</dbReference>
<evidence type="ECO:0000256" key="1">
    <source>
        <dbReference type="ARBA" id="ARBA00007447"/>
    </source>
</evidence>
<dbReference type="Proteomes" id="UP001473302">
    <property type="component" value="Unassembled WGS sequence"/>
</dbReference>
<reference evidence="4 5" key="1">
    <citation type="submission" date="2024-04" db="EMBL/GenBank/DDBJ databases">
        <title>genome sequences of Mucor flavus KT1a and Helicostylum pulchrum KT1b strains isolated from the surface of a dry-aged beef.</title>
        <authorList>
            <person name="Toyotome T."/>
            <person name="Hosono M."/>
            <person name="Torimaru M."/>
            <person name="Fukuda K."/>
            <person name="Mikami N."/>
        </authorList>
    </citation>
    <scope>NUCLEOTIDE SEQUENCE [LARGE SCALE GENOMIC DNA]</scope>
    <source>
        <strain evidence="4 5">KT1a</strain>
    </source>
</reference>
<dbReference type="InterPro" id="IPR033121">
    <property type="entry name" value="PEPTIDASE_A1"/>
</dbReference>
<keyword evidence="5" id="KW-1185">Reference proteome</keyword>
<name>A0ABP9Z987_9FUNG</name>
<feature type="compositionally biased region" description="Basic residues" evidence="2">
    <location>
        <begin position="683"/>
        <end position="692"/>
    </location>
</feature>
<comment type="caution">
    <text evidence="4">The sequence shown here is derived from an EMBL/GenBank/DDBJ whole genome shotgun (WGS) entry which is preliminary data.</text>
</comment>
<protein>
    <recommendedName>
        <fullName evidence="3">Peptidase A1 domain-containing protein</fullName>
    </recommendedName>
</protein>
<sequence length="720" mass="80672">MLLTILLFAYVNASSIILPITKRHKHINGLQKRAQHYTPLFNDEGSEYLVNIGIGTPIQNFTLSLDTGSADLWIPSIECPTEQCPLTRFDGSKSSTFEPTTSLFHVQYGIGSVNGTYGIDHVYLGDAHVPQQLFGLASSTRDLILVTSNNTNEIANGIFGLGHPALTTSAVKYEPFLFQLAKQGMIDDAIFSISMGSMSDEGWSGEMMIGGTNPNKYSGEIEYAPVMSDSTYWMVGGKSIQILKRDTVDEIVLNATFDGIRGMIIDTGTTLTYVDHELAEEIVREVAGRENNNVALDHMSGTFIINCQAAQLSDRSVDYSLKIVLENGVTLNIPVKDLIIPLDGKTVQESTQCMFGIAPWMKTGTSDKMNKKGWILIGDSVLRSTYLVFDMKQNRIGFAKSLAVPQQRFMVSHSNKLSPPLLVLIAFISLALFKVTPCLIDWLNTSIIAIDLVDLVYPLKKSTNGDTVIALIDVIQSKRDTFRIVFALNPYKKYYCTTKKPNFNIEKKQEMLMRRLADASQCKIYPSIIPRNELPLRKILLTTRLWNHVCRQQALMTMPSDDWLFDQQQQEALFMLNNEQTSSIPKQEEQEEQEEKEEKDSNKLADIVENTSTSDWTWFNEEQKEQVLLDSLSHEEKEQENNNNNTQQVLLIKSTSNLLSHDTTLLIERKRTFDDADADSNKKPKHNYHHHHYSIDSPASPAGPASPPTSPNSPAVLLSA</sequence>